<organism evidence="1 2">
    <name type="scientific">Cymbomonas tetramitiformis</name>
    <dbReference type="NCBI Taxonomy" id="36881"/>
    <lineage>
        <taxon>Eukaryota</taxon>
        <taxon>Viridiplantae</taxon>
        <taxon>Chlorophyta</taxon>
        <taxon>Pyramimonadophyceae</taxon>
        <taxon>Pyramimonadales</taxon>
        <taxon>Pyramimonadaceae</taxon>
        <taxon>Cymbomonas</taxon>
    </lineage>
</organism>
<dbReference type="Proteomes" id="UP001190700">
    <property type="component" value="Unassembled WGS sequence"/>
</dbReference>
<evidence type="ECO:0000313" key="1">
    <source>
        <dbReference type="EMBL" id="KAK3282155.1"/>
    </source>
</evidence>
<protein>
    <submittedName>
        <fullName evidence="1">Uncharacterized protein</fullName>
    </submittedName>
</protein>
<name>A0AAE0LET3_9CHLO</name>
<gene>
    <name evidence="1" type="ORF">CYMTET_10093</name>
</gene>
<keyword evidence="2" id="KW-1185">Reference proteome</keyword>
<comment type="caution">
    <text evidence="1">The sequence shown here is derived from an EMBL/GenBank/DDBJ whole genome shotgun (WGS) entry which is preliminary data.</text>
</comment>
<dbReference type="EMBL" id="LGRX02003508">
    <property type="protein sequence ID" value="KAK3282155.1"/>
    <property type="molecule type" value="Genomic_DNA"/>
</dbReference>
<dbReference type="AlphaFoldDB" id="A0AAE0LET3"/>
<accession>A0AAE0LET3</accession>
<proteinExistence type="predicted"/>
<evidence type="ECO:0000313" key="2">
    <source>
        <dbReference type="Proteomes" id="UP001190700"/>
    </source>
</evidence>
<reference evidence="1 2" key="1">
    <citation type="journal article" date="2015" name="Genome Biol. Evol.">
        <title>Comparative Genomics of a Bacterivorous Green Alga Reveals Evolutionary Causalities and Consequences of Phago-Mixotrophic Mode of Nutrition.</title>
        <authorList>
            <person name="Burns J.A."/>
            <person name="Paasch A."/>
            <person name="Narechania A."/>
            <person name="Kim E."/>
        </authorList>
    </citation>
    <scope>NUCLEOTIDE SEQUENCE [LARGE SCALE GENOMIC DNA]</scope>
    <source>
        <strain evidence="1 2">PLY_AMNH</strain>
    </source>
</reference>
<sequence>MQYACVTLQGERKMEKEAEVHRRFEFSIASNSIKYATLSFGRNLLNIRTLSTLFDDIISGIPAFKPATGARSDKRLRQPARRHVLEIYSIPSHGNRKPGESISGAKPKLAALAGVSLSNIAGRPTCCSAPSRSRGEG</sequence>